<name>A0A0W1KM41_9ACTO</name>
<comment type="caution">
    <text evidence="1">The sequence shown here is derived from an EMBL/GenBank/DDBJ whole genome shotgun (WGS) entry which is preliminary data.</text>
</comment>
<evidence type="ECO:0000313" key="2">
    <source>
        <dbReference type="Proteomes" id="UP000054404"/>
    </source>
</evidence>
<keyword evidence="2" id="KW-1185">Reference proteome</keyword>
<accession>A0A0W1KM41</accession>
<evidence type="ECO:0000313" key="1">
    <source>
        <dbReference type="EMBL" id="KTF04654.1"/>
    </source>
</evidence>
<dbReference type="STRING" id="59561.AQZ59_00644"/>
<sequence length="342" mass="38562">MSTRPRLVSQPTPNTDIGLPSWLKNAEVRFLRIRQQGVRLGDLHTDDHRELGRHATAHRWHRPFPGYVCPSPDPEAQAYERERTAALHLIDYVDRRRTDRARSKHVALAGQSAAMLLGLPLVHGHPSYVVRQVGPASSSGRTANTRTFRSPAEPETVEVAGIVVSAPAQVVVDLARFATVEDALACANFVLHRELATREQIETIAGQLQRVKGVGNIRRVLRLMDGRIESVGESLTLLRLDDFSLLPVKPQVWVQLRDRTYRLDFLDLARKIAYEFDGRAKMFTPSMLKDGDVRAAISHETDRDRHLRAIGIDPLHLVWSDVKTREGFENWLADARARGVRI</sequence>
<protein>
    <recommendedName>
        <fullName evidence="3">AbiEi antitoxin C-terminal domain-containing protein</fullName>
    </recommendedName>
</protein>
<organism evidence="1 2">
    <name type="scientific">Trueperella bernardiae</name>
    <dbReference type="NCBI Taxonomy" id="59561"/>
    <lineage>
        <taxon>Bacteria</taxon>
        <taxon>Bacillati</taxon>
        <taxon>Actinomycetota</taxon>
        <taxon>Actinomycetes</taxon>
        <taxon>Actinomycetales</taxon>
        <taxon>Actinomycetaceae</taxon>
        <taxon>Trueperella</taxon>
    </lineage>
</organism>
<dbReference type="EMBL" id="LNIZ01000002">
    <property type="protein sequence ID" value="KTF04654.1"/>
    <property type="molecule type" value="Genomic_DNA"/>
</dbReference>
<dbReference type="AlphaFoldDB" id="A0A0W1KM41"/>
<reference evidence="1 2" key="1">
    <citation type="submission" date="2015-11" db="EMBL/GenBank/DDBJ databases">
        <title>Draft Genome Sequence of the Type Strain Trueperella bernardiae LCDC 89-0504T, Isolated from Blood Culture.</title>
        <authorList>
            <person name="Bernier A.-M."/>
            <person name="Bernard K."/>
        </authorList>
    </citation>
    <scope>NUCLEOTIDE SEQUENCE [LARGE SCALE GENOMIC DNA]</scope>
    <source>
        <strain evidence="1 2">LCDC 89-0504</strain>
    </source>
</reference>
<gene>
    <name evidence="1" type="ORF">AQZ59_00644</name>
</gene>
<dbReference type="OrthoDB" id="5517693at2"/>
<dbReference type="Proteomes" id="UP000054404">
    <property type="component" value="Unassembled WGS sequence"/>
</dbReference>
<dbReference type="RefSeq" id="WP_152994710.1">
    <property type="nucleotide sequence ID" value="NZ_LNIZ01000002.1"/>
</dbReference>
<dbReference type="PATRIC" id="fig|59561.3.peg.636"/>
<evidence type="ECO:0008006" key="3">
    <source>
        <dbReference type="Google" id="ProtNLM"/>
    </source>
</evidence>
<proteinExistence type="predicted"/>